<dbReference type="Gene3D" id="2.120.10.80">
    <property type="entry name" value="Kelch-type beta propeller"/>
    <property type="match status" value="2"/>
</dbReference>
<keyword evidence="1" id="KW-0880">Kelch repeat</keyword>
<evidence type="ECO:0000256" key="1">
    <source>
        <dbReference type="ARBA" id="ARBA00022441"/>
    </source>
</evidence>
<dbReference type="PANTHER" id="PTHR46093">
    <property type="entry name" value="ACYL-COA-BINDING DOMAIN-CONTAINING PROTEIN 5"/>
    <property type="match status" value="1"/>
</dbReference>
<reference evidence="4" key="2">
    <citation type="submission" date="2025-09" db="UniProtKB">
        <authorList>
            <consortium name="Ensembl"/>
        </authorList>
    </citation>
    <scope>IDENTIFICATION</scope>
</reference>
<name>A0A8C9GQX6_9PRIM</name>
<dbReference type="AlphaFoldDB" id="A0A8C9GQX6"/>
<keyword evidence="2" id="KW-0677">Repeat</keyword>
<dbReference type="InterPro" id="IPR056737">
    <property type="entry name" value="Beta-prop_ATRN-MKLN-like"/>
</dbReference>
<evidence type="ECO:0000256" key="2">
    <source>
        <dbReference type="ARBA" id="ARBA00022737"/>
    </source>
</evidence>
<dbReference type="Pfam" id="PF24981">
    <property type="entry name" value="Beta-prop_ATRN-LZTR1"/>
    <property type="match status" value="1"/>
</dbReference>
<proteinExistence type="predicted"/>
<evidence type="ECO:0000313" key="5">
    <source>
        <dbReference type="Proteomes" id="UP000694416"/>
    </source>
</evidence>
<dbReference type="PANTHER" id="PTHR46093:SF18">
    <property type="entry name" value="FIBRONECTIN TYPE-III DOMAIN-CONTAINING PROTEIN"/>
    <property type="match status" value="1"/>
</dbReference>
<dbReference type="Ensembl" id="ENSPTET00000012687.1">
    <property type="protein sequence ID" value="ENSPTEP00000008309.1"/>
    <property type="gene ID" value="ENSPTEG00000009463.1"/>
</dbReference>
<dbReference type="SMART" id="SM00612">
    <property type="entry name" value="Kelch"/>
    <property type="match status" value="5"/>
</dbReference>
<evidence type="ECO:0000313" key="4">
    <source>
        <dbReference type="Ensembl" id="ENSPTEP00000008309.1"/>
    </source>
</evidence>
<dbReference type="Proteomes" id="UP000694416">
    <property type="component" value="Unplaced"/>
</dbReference>
<dbReference type="Pfam" id="PF01344">
    <property type="entry name" value="Kelch_1"/>
    <property type="match status" value="1"/>
</dbReference>
<protein>
    <recommendedName>
        <fullName evidence="3">Attractin/MKLN-like beta-propeller domain-containing protein</fullName>
    </recommendedName>
</protein>
<organism evidence="4 5">
    <name type="scientific">Piliocolobus tephrosceles</name>
    <name type="common">Ugandan red Colobus</name>
    <dbReference type="NCBI Taxonomy" id="591936"/>
    <lineage>
        <taxon>Eukaryota</taxon>
        <taxon>Metazoa</taxon>
        <taxon>Chordata</taxon>
        <taxon>Craniata</taxon>
        <taxon>Vertebrata</taxon>
        <taxon>Euteleostomi</taxon>
        <taxon>Mammalia</taxon>
        <taxon>Eutheria</taxon>
        <taxon>Euarchontoglires</taxon>
        <taxon>Primates</taxon>
        <taxon>Haplorrhini</taxon>
        <taxon>Catarrhini</taxon>
        <taxon>Cercopithecidae</taxon>
        <taxon>Colobinae</taxon>
        <taxon>Piliocolobus</taxon>
    </lineage>
</organism>
<evidence type="ECO:0000259" key="3">
    <source>
        <dbReference type="Pfam" id="PF24981"/>
    </source>
</evidence>
<dbReference type="SUPFAM" id="SSF117281">
    <property type="entry name" value="Kelch motif"/>
    <property type="match status" value="2"/>
</dbReference>
<sequence>MNRFDVINNMNENKQRTSLSKINQEKEYNIECFNDNMNTNILRWYKLNCASNDNVRKYKNEHSNATLSTDSIKYKHEINSFPKRSGAASVLYKDYIYLFGGYKLNKRLNDFYKYDILKNKWISMNNKNGPSKRENNPSFVYKNKMYIIGGYEGNTKWVNDFYSFDLHTEIWESVHVEKKSEIYAPSGCFGYALSVDTVSGILYIFGGYDGTQLHNTMHAFALDTGRWIELEKPSGDIPSPRSCAVGHICDGYFYIFGGYNNFKGSNSLYQYHLATGIWTKIKYNMTEMELTVDSYEDIQHGNGNINDSTTSINISNKNRNSSSCTISNSNSGLYDDKVSCGADNSNNKNRKSMGFNSNDTNCSYISSKEIPTPRYFVGSFLHNNCIYILGGYNGITSKRLNDLYKYDIHNRTWEKIHTTNNFSERSSI</sequence>
<keyword evidence="5" id="KW-1185">Reference proteome</keyword>
<reference evidence="4" key="1">
    <citation type="submission" date="2025-08" db="UniProtKB">
        <authorList>
            <consortium name="Ensembl"/>
        </authorList>
    </citation>
    <scope>IDENTIFICATION</scope>
</reference>
<dbReference type="InterPro" id="IPR015915">
    <property type="entry name" value="Kelch-typ_b-propeller"/>
</dbReference>
<dbReference type="InterPro" id="IPR006652">
    <property type="entry name" value="Kelch_1"/>
</dbReference>
<feature type="domain" description="Attractin/MKLN-like beta-propeller" evidence="3">
    <location>
        <begin position="72"/>
        <end position="285"/>
    </location>
</feature>
<accession>A0A8C9GQX6</accession>